<evidence type="ECO:0000256" key="2">
    <source>
        <dbReference type="ARBA" id="ARBA00022670"/>
    </source>
</evidence>
<dbReference type="FunFam" id="3.30.420.10:FF:000032">
    <property type="entry name" value="Retrovirus-related Pol polyprotein from transposon 297-like Protein"/>
    <property type="match status" value="1"/>
</dbReference>
<dbReference type="InterPro" id="IPR001584">
    <property type="entry name" value="Integrase_cat-core"/>
</dbReference>
<dbReference type="Pfam" id="PF00665">
    <property type="entry name" value="rve"/>
    <property type="match status" value="1"/>
</dbReference>
<dbReference type="CDD" id="cd09274">
    <property type="entry name" value="RNase_HI_RT_Ty3"/>
    <property type="match status" value="1"/>
</dbReference>
<evidence type="ECO:0000256" key="4">
    <source>
        <dbReference type="ARBA" id="ARBA00022695"/>
    </source>
</evidence>
<evidence type="ECO:0000256" key="7">
    <source>
        <dbReference type="ARBA" id="ARBA00022801"/>
    </source>
</evidence>
<evidence type="ECO:0000256" key="6">
    <source>
        <dbReference type="ARBA" id="ARBA00022759"/>
    </source>
</evidence>
<dbReference type="InterPro" id="IPR050951">
    <property type="entry name" value="Retrovirus_Pol_polyprotein"/>
</dbReference>
<feature type="compositionally biased region" description="Basic and acidic residues" evidence="10">
    <location>
        <begin position="96"/>
        <end position="111"/>
    </location>
</feature>
<keyword evidence="7" id="KW-0378">Hydrolase</keyword>
<accession>A0A8X6UWB4</accession>
<dbReference type="CDD" id="cd01647">
    <property type="entry name" value="RT_LTR"/>
    <property type="match status" value="1"/>
</dbReference>
<dbReference type="FunFam" id="3.10.20.370:FF:000001">
    <property type="entry name" value="Retrovirus-related Pol polyprotein from transposon 17.6-like protein"/>
    <property type="match status" value="1"/>
</dbReference>
<evidence type="ECO:0000256" key="9">
    <source>
        <dbReference type="ARBA" id="ARBA00023268"/>
    </source>
</evidence>
<name>A0A8X6UWB4_TRICX</name>
<evidence type="ECO:0000256" key="10">
    <source>
        <dbReference type="SAM" id="MobiDB-lite"/>
    </source>
</evidence>
<comment type="caution">
    <text evidence="13">The sequence shown here is derived from an EMBL/GenBank/DDBJ whole genome shotgun (WGS) entry which is preliminary data.</text>
</comment>
<evidence type="ECO:0000313" key="13">
    <source>
        <dbReference type="EMBL" id="GFX86507.1"/>
    </source>
</evidence>
<feature type="domain" description="Reverse transcriptase" evidence="11">
    <location>
        <begin position="209"/>
        <end position="385"/>
    </location>
</feature>
<keyword evidence="9" id="KW-0511">Multifunctional enzyme</keyword>
<dbReference type="GO" id="GO:0008233">
    <property type="term" value="F:peptidase activity"/>
    <property type="evidence" value="ECO:0007669"/>
    <property type="project" value="UniProtKB-KW"/>
</dbReference>
<dbReference type="PROSITE" id="PS50994">
    <property type="entry name" value="INTEGRASE"/>
    <property type="match status" value="1"/>
</dbReference>
<reference evidence="13" key="1">
    <citation type="submission" date="2020-08" db="EMBL/GenBank/DDBJ databases">
        <title>Multicomponent nature underlies the extraordinary mechanical properties of spider dragline silk.</title>
        <authorList>
            <person name="Kono N."/>
            <person name="Nakamura H."/>
            <person name="Mori M."/>
            <person name="Yoshida Y."/>
            <person name="Ohtoshi R."/>
            <person name="Malay A.D."/>
            <person name="Moran D.A.P."/>
            <person name="Tomita M."/>
            <person name="Numata K."/>
            <person name="Arakawa K."/>
        </authorList>
    </citation>
    <scope>NUCLEOTIDE SEQUENCE</scope>
</reference>
<keyword evidence="8" id="KW-0695">RNA-directed DNA polymerase</keyword>
<dbReference type="EMBL" id="BMAU01021010">
    <property type="protein sequence ID" value="GFX86507.1"/>
    <property type="molecule type" value="Genomic_DNA"/>
</dbReference>
<dbReference type="GO" id="GO:0004519">
    <property type="term" value="F:endonuclease activity"/>
    <property type="evidence" value="ECO:0007669"/>
    <property type="project" value="UniProtKB-KW"/>
</dbReference>
<dbReference type="InterPro" id="IPR043502">
    <property type="entry name" value="DNA/RNA_pol_sf"/>
</dbReference>
<keyword evidence="5" id="KW-0540">Nuclease</keyword>
<dbReference type="Pfam" id="PF00078">
    <property type="entry name" value="RVT_1"/>
    <property type="match status" value="1"/>
</dbReference>
<keyword evidence="3" id="KW-0808">Transferase</keyword>
<evidence type="ECO:0000259" key="11">
    <source>
        <dbReference type="PROSITE" id="PS50878"/>
    </source>
</evidence>
<dbReference type="Gene3D" id="3.10.10.10">
    <property type="entry name" value="HIV Type 1 Reverse Transcriptase, subunit A, domain 1"/>
    <property type="match status" value="1"/>
</dbReference>
<dbReference type="InterPro" id="IPR000477">
    <property type="entry name" value="RT_dom"/>
</dbReference>
<dbReference type="EC" id="2.7.7.49" evidence="1"/>
<dbReference type="SUPFAM" id="SSF56672">
    <property type="entry name" value="DNA/RNA polymerases"/>
    <property type="match status" value="1"/>
</dbReference>
<evidence type="ECO:0000256" key="3">
    <source>
        <dbReference type="ARBA" id="ARBA00022679"/>
    </source>
</evidence>
<proteinExistence type="predicted"/>
<keyword evidence="2" id="KW-0645">Protease</keyword>
<evidence type="ECO:0000259" key="12">
    <source>
        <dbReference type="PROSITE" id="PS50994"/>
    </source>
</evidence>
<dbReference type="InterPro" id="IPR043128">
    <property type="entry name" value="Rev_trsase/Diguanyl_cyclase"/>
</dbReference>
<dbReference type="GO" id="GO:0003676">
    <property type="term" value="F:nucleic acid binding"/>
    <property type="evidence" value="ECO:0007669"/>
    <property type="project" value="InterPro"/>
</dbReference>
<dbReference type="PROSITE" id="PS50878">
    <property type="entry name" value="RT_POL"/>
    <property type="match status" value="1"/>
</dbReference>
<evidence type="ECO:0000256" key="8">
    <source>
        <dbReference type="ARBA" id="ARBA00022918"/>
    </source>
</evidence>
<organism evidence="13 14">
    <name type="scientific">Trichonephila clavipes</name>
    <name type="common">Golden silk orbweaver</name>
    <name type="synonym">Nephila clavipes</name>
    <dbReference type="NCBI Taxonomy" id="2585209"/>
    <lineage>
        <taxon>Eukaryota</taxon>
        <taxon>Metazoa</taxon>
        <taxon>Ecdysozoa</taxon>
        <taxon>Arthropoda</taxon>
        <taxon>Chelicerata</taxon>
        <taxon>Arachnida</taxon>
        <taxon>Araneae</taxon>
        <taxon>Araneomorphae</taxon>
        <taxon>Entelegynae</taxon>
        <taxon>Araneoidea</taxon>
        <taxon>Nephilidae</taxon>
        <taxon>Trichonephila</taxon>
    </lineage>
</organism>
<dbReference type="PANTHER" id="PTHR37984:SF5">
    <property type="entry name" value="PROTEIN NYNRIN-LIKE"/>
    <property type="match status" value="1"/>
</dbReference>
<dbReference type="InterPro" id="IPR012337">
    <property type="entry name" value="RNaseH-like_sf"/>
</dbReference>
<evidence type="ECO:0000313" key="14">
    <source>
        <dbReference type="Proteomes" id="UP000887159"/>
    </source>
</evidence>
<dbReference type="Gene3D" id="3.10.20.370">
    <property type="match status" value="1"/>
</dbReference>
<protein>
    <recommendedName>
        <fullName evidence="1">RNA-directed DNA polymerase</fullName>
        <ecNumber evidence="1">2.7.7.49</ecNumber>
    </recommendedName>
</protein>
<dbReference type="GO" id="GO:0042575">
    <property type="term" value="C:DNA polymerase complex"/>
    <property type="evidence" value="ECO:0007669"/>
    <property type="project" value="UniProtKB-ARBA"/>
</dbReference>
<dbReference type="PANTHER" id="PTHR37984">
    <property type="entry name" value="PROTEIN CBG26694"/>
    <property type="match status" value="1"/>
</dbReference>
<dbReference type="Gene3D" id="3.30.420.10">
    <property type="entry name" value="Ribonuclease H-like superfamily/Ribonuclease H"/>
    <property type="match status" value="1"/>
</dbReference>
<gene>
    <name evidence="13" type="primary">pol</name>
    <name evidence="13" type="ORF">TNCV_3727761</name>
</gene>
<evidence type="ECO:0000256" key="1">
    <source>
        <dbReference type="ARBA" id="ARBA00012493"/>
    </source>
</evidence>
<keyword evidence="4" id="KW-0548">Nucleotidyltransferase</keyword>
<feature type="domain" description="Integrase catalytic" evidence="12">
    <location>
        <begin position="663"/>
        <end position="782"/>
    </location>
</feature>
<dbReference type="AlphaFoldDB" id="A0A8X6UWB4"/>
<dbReference type="FunFam" id="3.30.70.270:FF:000020">
    <property type="entry name" value="Transposon Tf2-6 polyprotein-like Protein"/>
    <property type="match status" value="1"/>
</dbReference>
<keyword evidence="6" id="KW-0255">Endonuclease</keyword>
<feature type="region of interest" description="Disordered" evidence="10">
    <location>
        <begin position="96"/>
        <end position="118"/>
    </location>
</feature>
<dbReference type="Proteomes" id="UP000887159">
    <property type="component" value="Unassembled WGS sequence"/>
</dbReference>
<dbReference type="Gene3D" id="3.30.70.270">
    <property type="match status" value="2"/>
</dbReference>
<dbReference type="GO" id="GO:0006508">
    <property type="term" value="P:proteolysis"/>
    <property type="evidence" value="ECO:0007669"/>
    <property type="project" value="UniProtKB-KW"/>
</dbReference>
<dbReference type="InterPro" id="IPR041577">
    <property type="entry name" value="RT_RNaseH_2"/>
</dbReference>
<dbReference type="Pfam" id="PF17919">
    <property type="entry name" value="RT_RNaseH_2"/>
    <property type="match status" value="1"/>
</dbReference>
<dbReference type="GO" id="GO:0015074">
    <property type="term" value="P:DNA integration"/>
    <property type="evidence" value="ECO:0007669"/>
    <property type="project" value="InterPro"/>
</dbReference>
<sequence>MKELSNGQLQDDFLQSLWLQRMPPHIQTVLSASSEPLDKLAIIADKVSEVVGSSSTICAATTVPPPSQSSSCSVQPTMDSLVRQIQELSLQVAELRRERNSSRHQRYSSDRRRSHSRSRVSIEEVASATIIAVIKSRPASVFHLVHLCKKTNSGSEICVIPPSPTMNKSPQSNFSLFAANNTKIPAYGMVRKELNLGLRRPFIWTFIIADVSSPIIGADFLKHFNLLIDLKKKVRPVGDYRQLNSVTEFDSYPMPYLNDFAHALHGKKIFSKIDIFKAFHQIPIAECDIPKTAVTTPWGLYEYTHLCFGLVNAPQTFMRFMHEVLRGLPFCFVYLDDILCYSENAEEHRSHLRTIFQRLSSYGLKLNISKCVFGVTELIFLGHFITPDGIKPLPDKVQAVLDYKQPETVGSLRKFLGLLNFYRRFLPKAAEQQYLLSEFLKGSKGKKDSKPLNWSSEAITAFQRCKQALADAALLAHPSPSAPLALHVDASDYAIGGALHQIVDSELQPLAFFSRKLTSSEKSYSAYDRELLAIYSAIRHFRYMLEARDFTVFTDHKPLTYAFRQKSDKCSPRQIRQLDFISQFTTNIVHIPGSDNIAANVLSRVSAITFPSQIDYDCIAETQQTDQELHTLIASGTSLELKKGGGASSRRSTKLLFQQSFQLTQEPSQRFDHVHLDLIGPLPPSNGYTYCLTMIDRFSKWPEAQPLKDITAETVAEAFFSSWVSRFGTPAILTTDRGRQFESSLFKALSKLLGVQKCRTTGYHPQANGMIEELHRPLKSAIKCHATERWTEVLPIILLGLRASLKEDILCTPAELVLGPLFDCQGRCLTLPSQTMML</sequence>
<dbReference type="SUPFAM" id="SSF53098">
    <property type="entry name" value="Ribonuclease H-like"/>
    <property type="match status" value="1"/>
</dbReference>
<dbReference type="InterPro" id="IPR036397">
    <property type="entry name" value="RNaseH_sf"/>
</dbReference>
<evidence type="ECO:0000256" key="5">
    <source>
        <dbReference type="ARBA" id="ARBA00022722"/>
    </source>
</evidence>
<dbReference type="FunFam" id="3.10.10.10:FF:000007">
    <property type="entry name" value="Retrovirus-related Pol polyprotein from transposon 17.6-like Protein"/>
    <property type="match status" value="1"/>
</dbReference>
<dbReference type="GO" id="GO:0003964">
    <property type="term" value="F:RNA-directed DNA polymerase activity"/>
    <property type="evidence" value="ECO:0007669"/>
    <property type="project" value="UniProtKB-KW"/>
</dbReference>
<keyword evidence="14" id="KW-1185">Reference proteome</keyword>